<feature type="region of interest" description="Disordered" evidence="1">
    <location>
        <begin position="1"/>
        <end position="54"/>
    </location>
</feature>
<accession>A0A2R8AH77</accession>
<sequence>MQPSEAKAGRTVRPQNNSYPAGGSKGRSETNQSKGTRPKRGVIVAPPSGNTETPEDYTVLHRGFDTLALSIQANIGPELFEYLEAQKATAEEEQKDVLITYGGAQFLLKPYGGKGYRFLLDGGPEGANWSIKKPNSRDKWGIRLSFGSFFMSIYGLGAAKSHCERVLDAFGVRYRPEDVSISRADFCVDVLVNGLVLDPNNLIAHSAAGRRDNITYEDVAVHGKSGWVSSITSGSIANRQVIIYNKRSEVIAHGKHHWWDIWNHTLRGGVGNTNAPYTIRRGRVPGPLTPDKTQAAQNQVWRVEFRAGKSLLKDTWGIRTWEQFFDQFGDLCRSSGERIRYTEPDTNDTNRARWPNHPLWDVVCAEMNDDLIEMRSGADPNPMKEVHREEHIASLLKQTLGTFITMAALEGWEHEELPSAFSSITERMTMAVKDDPERSAKQLQDAKDRYVFLRR</sequence>
<keyword evidence="3" id="KW-1185">Reference proteome</keyword>
<evidence type="ECO:0000256" key="1">
    <source>
        <dbReference type="SAM" id="MobiDB-lite"/>
    </source>
</evidence>
<evidence type="ECO:0000313" key="2">
    <source>
        <dbReference type="EMBL" id="SPF75217.1"/>
    </source>
</evidence>
<protein>
    <recommendedName>
        <fullName evidence="4">Replication initiation factor</fullName>
    </recommendedName>
</protein>
<dbReference type="AlphaFoldDB" id="A0A2R8AH77"/>
<dbReference type="EMBL" id="OMOI01000001">
    <property type="protein sequence ID" value="SPF75217.1"/>
    <property type="molecule type" value="Genomic_DNA"/>
</dbReference>
<gene>
    <name evidence="2" type="ORF">ALP8811_00203</name>
</gene>
<proteinExistence type="predicted"/>
<dbReference type="Proteomes" id="UP000244911">
    <property type="component" value="Unassembled WGS sequence"/>
</dbReference>
<evidence type="ECO:0008006" key="4">
    <source>
        <dbReference type="Google" id="ProtNLM"/>
    </source>
</evidence>
<reference evidence="2 3" key="1">
    <citation type="submission" date="2018-03" db="EMBL/GenBank/DDBJ databases">
        <authorList>
            <person name="Keele B.F."/>
        </authorList>
    </citation>
    <scope>NUCLEOTIDE SEQUENCE [LARGE SCALE GENOMIC DNA]</scope>
    <source>
        <strain evidence="2 3">CECT 8811</strain>
    </source>
</reference>
<organism evidence="2 3">
    <name type="scientific">Aliiroseovarius pelagivivens</name>
    <dbReference type="NCBI Taxonomy" id="1639690"/>
    <lineage>
        <taxon>Bacteria</taxon>
        <taxon>Pseudomonadati</taxon>
        <taxon>Pseudomonadota</taxon>
        <taxon>Alphaproteobacteria</taxon>
        <taxon>Rhodobacterales</taxon>
        <taxon>Paracoccaceae</taxon>
        <taxon>Aliiroseovarius</taxon>
    </lineage>
</organism>
<evidence type="ECO:0000313" key="3">
    <source>
        <dbReference type="Proteomes" id="UP000244911"/>
    </source>
</evidence>
<name>A0A2R8AH77_9RHOB</name>